<dbReference type="Gene3D" id="3.90.180.10">
    <property type="entry name" value="Medium-chain alcohol dehydrogenases, catalytic domain"/>
    <property type="match status" value="1"/>
</dbReference>
<dbReference type="PROSITE" id="PS52019">
    <property type="entry name" value="PKS_MFAS_DH"/>
    <property type="match status" value="1"/>
</dbReference>
<comment type="catalytic activity">
    <reaction evidence="32">
        <text>3-oxobutanoyl-[ACP] + NADPH + H(+) = (3R)-hydroxybutanoyl-[ACP] + NADP(+)</text>
        <dbReference type="Rhea" id="RHEA:41804"/>
        <dbReference type="Rhea" id="RHEA-COMP:9625"/>
        <dbReference type="Rhea" id="RHEA-COMP:9626"/>
        <dbReference type="ChEBI" id="CHEBI:15378"/>
        <dbReference type="ChEBI" id="CHEBI:57783"/>
        <dbReference type="ChEBI" id="CHEBI:58349"/>
        <dbReference type="ChEBI" id="CHEBI:78450"/>
        <dbReference type="ChEBI" id="CHEBI:78451"/>
    </reaction>
    <physiologicalReaction direction="left-to-right" evidence="32">
        <dbReference type="Rhea" id="RHEA:41805"/>
    </physiologicalReaction>
</comment>
<feature type="region of interest" description="N-terminal hotdog fold" evidence="53">
    <location>
        <begin position="932"/>
        <end position="1060"/>
    </location>
</feature>
<dbReference type="InterPro" id="IPR020807">
    <property type="entry name" value="PKS_DH"/>
</dbReference>
<organism evidence="58 59">
    <name type="scientific">Streptomyces fuscus</name>
    <dbReference type="NCBI Taxonomy" id="3048495"/>
    <lineage>
        <taxon>Bacteria</taxon>
        <taxon>Bacillati</taxon>
        <taxon>Actinomycetota</taxon>
        <taxon>Actinomycetes</taxon>
        <taxon>Kitasatosporales</taxon>
        <taxon>Streptomycetaceae</taxon>
        <taxon>Streptomyces</taxon>
    </lineage>
</organism>
<evidence type="ECO:0000256" key="28">
    <source>
        <dbReference type="ARBA" id="ARBA00047500"/>
    </source>
</evidence>
<dbReference type="InterPro" id="IPR036736">
    <property type="entry name" value="ACP-like_sf"/>
</dbReference>
<dbReference type="SMART" id="SM00823">
    <property type="entry name" value="PKS_PP"/>
    <property type="match status" value="1"/>
</dbReference>
<evidence type="ECO:0000256" key="25">
    <source>
        <dbReference type="ARBA" id="ARBA00047400"/>
    </source>
</evidence>
<comment type="catalytic activity">
    <reaction evidence="30">
        <text>(2E)-hexadecenoyl-[ACP] + NADPH + H(+) = hexadecanoyl-[ACP] + NADP(+)</text>
        <dbReference type="Rhea" id="RHEA:41912"/>
        <dbReference type="Rhea" id="RHEA-COMP:9651"/>
        <dbReference type="Rhea" id="RHEA-COMP:9652"/>
        <dbReference type="ChEBI" id="CHEBI:15378"/>
        <dbReference type="ChEBI" id="CHEBI:57783"/>
        <dbReference type="ChEBI" id="CHEBI:58349"/>
        <dbReference type="ChEBI" id="CHEBI:78481"/>
        <dbReference type="ChEBI" id="CHEBI:78483"/>
    </reaction>
    <physiologicalReaction direction="left-to-right" evidence="30">
        <dbReference type="Rhea" id="RHEA:41913"/>
    </physiologicalReaction>
</comment>
<dbReference type="SUPFAM" id="SSF51735">
    <property type="entry name" value="NAD(P)-binding Rossmann-fold domains"/>
    <property type="match status" value="3"/>
</dbReference>
<dbReference type="InterPro" id="IPR013968">
    <property type="entry name" value="PKS_KR"/>
</dbReference>
<feature type="active site" description="Proton acceptor; for dehydratase activity" evidence="53">
    <location>
        <position position="964"/>
    </location>
</feature>
<comment type="catalytic activity">
    <reaction evidence="43">
        <text>3-oxotetradecanoyl-[ACP] + NADPH + H(+) = (3R)-hydroxytetradecanoyl-[ACP] + NADP(+)</text>
        <dbReference type="Rhea" id="RHEA:41888"/>
        <dbReference type="Rhea" id="RHEA-COMP:9645"/>
        <dbReference type="Rhea" id="RHEA-COMP:9646"/>
        <dbReference type="ChEBI" id="CHEBI:15378"/>
        <dbReference type="ChEBI" id="CHEBI:57783"/>
        <dbReference type="ChEBI" id="CHEBI:58349"/>
        <dbReference type="ChEBI" id="CHEBI:78473"/>
        <dbReference type="ChEBI" id="CHEBI:78474"/>
    </reaction>
    <physiologicalReaction direction="left-to-right" evidence="43">
        <dbReference type="Rhea" id="RHEA:41889"/>
    </physiologicalReaction>
</comment>
<comment type="catalytic activity">
    <reaction evidence="19">
        <text>(3R)-hydroxyoctadecanoyl-[ACP] = (2E)-octadecenoyl-[ACP] + H2O</text>
        <dbReference type="Rhea" id="RHEA:41924"/>
        <dbReference type="Rhea" id="RHEA-COMP:9654"/>
        <dbReference type="Rhea" id="RHEA-COMP:9655"/>
        <dbReference type="ChEBI" id="CHEBI:15377"/>
        <dbReference type="ChEBI" id="CHEBI:78488"/>
        <dbReference type="ChEBI" id="CHEBI:78489"/>
    </reaction>
    <physiologicalReaction direction="left-to-right" evidence="19">
        <dbReference type="Rhea" id="RHEA:41925"/>
    </physiologicalReaction>
</comment>
<comment type="catalytic activity">
    <reaction evidence="34">
        <text>hexadecanoyl-[ACP] + malonyl-[ACP] + H(+) = 3-oxooctadecanoyl-[ACP] + holo-[ACP] + CO2</text>
        <dbReference type="Rhea" id="RHEA:41916"/>
        <dbReference type="Rhea" id="RHEA-COMP:9623"/>
        <dbReference type="Rhea" id="RHEA-COMP:9652"/>
        <dbReference type="Rhea" id="RHEA-COMP:9653"/>
        <dbReference type="Rhea" id="RHEA-COMP:9685"/>
        <dbReference type="ChEBI" id="CHEBI:15378"/>
        <dbReference type="ChEBI" id="CHEBI:16526"/>
        <dbReference type="ChEBI" id="CHEBI:64479"/>
        <dbReference type="ChEBI" id="CHEBI:78449"/>
        <dbReference type="ChEBI" id="CHEBI:78483"/>
        <dbReference type="ChEBI" id="CHEBI:78487"/>
    </reaction>
    <physiologicalReaction direction="left-to-right" evidence="34">
        <dbReference type="Rhea" id="RHEA:41917"/>
    </physiologicalReaction>
</comment>
<dbReference type="InterPro" id="IPR042104">
    <property type="entry name" value="PKS_dehydratase_sf"/>
</dbReference>
<evidence type="ECO:0000256" key="53">
    <source>
        <dbReference type="PROSITE-ProRule" id="PRU01363"/>
    </source>
</evidence>
<comment type="function">
    <text evidence="22">Fatty acid synthetase is a multifunctional enzyme that catalyzes the de novo biosynthesis of long-chain saturated fatty acids starting from acetyl-CoA and malonyl-CoA in the presence of NADPH. This multifunctional protein contains 7 catalytic activities and a site for the binding of the prosthetic group 4'-phosphopantetheine of the acyl carrier protein ([ACP]) domain.</text>
</comment>
<evidence type="ECO:0000256" key="31">
    <source>
        <dbReference type="ARBA" id="ARBA00047897"/>
    </source>
</evidence>
<evidence type="ECO:0000256" key="52">
    <source>
        <dbReference type="ARBA" id="ARBA00049533"/>
    </source>
</evidence>
<dbReference type="SMART" id="SM00825">
    <property type="entry name" value="PKS_KS"/>
    <property type="match status" value="1"/>
</dbReference>
<dbReference type="CDD" id="cd08956">
    <property type="entry name" value="KR_3_FAS_SDR_x"/>
    <property type="match status" value="1"/>
</dbReference>
<comment type="catalytic activity">
    <reaction evidence="20">
        <text>(3R)-hydroxyhexadecanoyl-[ACP] = (2E)-hexadecenoyl-[ACP] + H2O</text>
        <dbReference type="Rhea" id="RHEA:41908"/>
        <dbReference type="Rhea" id="RHEA-COMP:9650"/>
        <dbReference type="Rhea" id="RHEA-COMP:9651"/>
        <dbReference type="ChEBI" id="CHEBI:15377"/>
        <dbReference type="ChEBI" id="CHEBI:78480"/>
        <dbReference type="ChEBI" id="CHEBI:78481"/>
    </reaction>
    <physiologicalReaction direction="left-to-right" evidence="20">
        <dbReference type="Rhea" id="RHEA:41909"/>
    </physiologicalReaction>
</comment>
<dbReference type="Gene3D" id="3.40.50.1820">
    <property type="entry name" value="alpha/beta hydrolase"/>
    <property type="match status" value="1"/>
</dbReference>
<comment type="catalytic activity">
    <reaction evidence="27">
        <text>tetradecanoyl-[ACP] + malonyl-[ACP] + H(+) = 3-oxohexadecanoyl-[ACP] + holo-[ACP] + CO2</text>
        <dbReference type="Rhea" id="RHEA:41900"/>
        <dbReference type="Rhea" id="RHEA-COMP:9623"/>
        <dbReference type="Rhea" id="RHEA-COMP:9648"/>
        <dbReference type="Rhea" id="RHEA-COMP:9649"/>
        <dbReference type="Rhea" id="RHEA-COMP:9685"/>
        <dbReference type="ChEBI" id="CHEBI:15378"/>
        <dbReference type="ChEBI" id="CHEBI:16526"/>
        <dbReference type="ChEBI" id="CHEBI:64479"/>
        <dbReference type="ChEBI" id="CHEBI:78449"/>
        <dbReference type="ChEBI" id="CHEBI:78477"/>
        <dbReference type="ChEBI" id="CHEBI:78478"/>
    </reaction>
    <physiologicalReaction direction="left-to-right" evidence="27">
        <dbReference type="Rhea" id="RHEA:41901"/>
    </physiologicalReaction>
</comment>
<dbReference type="Gene3D" id="3.40.366.10">
    <property type="entry name" value="Malonyl-Coenzyme A Acyl Carrier Protein, domain 2"/>
    <property type="match status" value="1"/>
</dbReference>
<dbReference type="SMART" id="SM00826">
    <property type="entry name" value="PKS_DH"/>
    <property type="match status" value="1"/>
</dbReference>
<dbReference type="Gene3D" id="3.40.47.10">
    <property type="match status" value="1"/>
</dbReference>
<evidence type="ECO:0000256" key="13">
    <source>
        <dbReference type="ARBA" id="ARBA00023332"/>
    </source>
</evidence>
<evidence type="ECO:0000256" key="11">
    <source>
        <dbReference type="ARBA" id="ARBA00023268"/>
    </source>
</evidence>
<dbReference type="SMART" id="SM00827">
    <property type="entry name" value="PKS_AT"/>
    <property type="match status" value="1"/>
</dbReference>
<dbReference type="Gene3D" id="3.40.50.720">
    <property type="entry name" value="NAD(P)-binding Rossmann-like Domain"/>
    <property type="match status" value="1"/>
</dbReference>
<dbReference type="Pfam" id="PF02801">
    <property type="entry name" value="Ketoacyl-synt_C"/>
    <property type="match status" value="1"/>
</dbReference>
<dbReference type="SMART" id="SM00822">
    <property type="entry name" value="PKS_KR"/>
    <property type="match status" value="1"/>
</dbReference>
<dbReference type="Pfam" id="PF00109">
    <property type="entry name" value="ketoacyl-synt"/>
    <property type="match status" value="1"/>
</dbReference>
<dbReference type="InterPro" id="IPR011032">
    <property type="entry name" value="GroES-like_sf"/>
</dbReference>
<dbReference type="InterPro" id="IPR055123">
    <property type="entry name" value="SpnB-like_Rossmann"/>
</dbReference>
<dbReference type="PROSITE" id="PS01162">
    <property type="entry name" value="QOR_ZETA_CRYSTAL"/>
    <property type="match status" value="1"/>
</dbReference>
<dbReference type="SUPFAM" id="SSF55048">
    <property type="entry name" value="Probable ACP-binding domain of malonyl-CoA ACP transacylase"/>
    <property type="match status" value="1"/>
</dbReference>
<evidence type="ECO:0000256" key="17">
    <source>
        <dbReference type="ARBA" id="ARBA00023394"/>
    </source>
</evidence>
<dbReference type="Proteomes" id="UP001241926">
    <property type="component" value="Unassembled WGS sequence"/>
</dbReference>
<evidence type="ECO:0000256" key="18">
    <source>
        <dbReference type="ARBA" id="ARBA00023398"/>
    </source>
</evidence>
<keyword evidence="4" id="KW-0596">Phosphopantetheine</keyword>
<keyword evidence="10" id="KW-0456">Lyase</keyword>
<comment type="catalytic activity">
    <reaction evidence="15">
        <text>(3R)-hydroxyhexanoyl-[ACP] = (2E)-hexenoyl-[ACP] + H2O</text>
        <dbReference type="Rhea" id="RHEA:41828"/>
        <dbReference type="Rhea" id="RHEA-COMP:9630"/>
        <dbReference type="Rhea" id="RHEA-COMP:9631"/>
        <dbReference type="ChEBI" id="CHEBI:15377"/>
        <dbReference type="ChEBI" id="CHEBI:78457"/>
        <dbReference type="ChEBI" id="CHEBI:78458"/>
    </reaction>
    <physiologicalReaction direction="left-to-right" evidence="15">
        <dbReference type="Rhea" id="RHEA:41829"/>
    </physiologicalReaction>
</comment>
<evidence type="ECO:0000256" key="51">
    <source>
        <dbReference type="ARBA" id="ARBA00049521"/>
    </source>
</evidence>
<evidence type="ECO:0000256" key="6">
    <source>
        <dbReference type="ARBA" id="ARBA00022679"/>
    </source>
</evidence>
<evidence type="ECO:0000256" key="16">
    <source>
        <dbReference type="ARBA" id="ARBA00023388"/>
    </source>
</evidence>
<keyword evidence="8" id="KW-0663">Pyridoxal phosphate</keyword>
<dbReference type="InterPro" id="IPR020806">
    <property type="entry name" value="PKS_PP-bd"/>
</dbReference>
<dbReference type="Pfam" id="PF08659">
    <property type="entry name" value="KR"/>
    <property type="match status" value="1"/>
</dbReference>
<evidence type="ECO:0000256" key="38">
    <source>
        <dbReference type="ARBA" id="ARBA00048506"/>
    </source>
</evidence>
<dbReference type="InterPro" id="IPR009081">
    <property type="entry name" value="PP-bd_ACP"/>
</dbReference>
<comment type="catalytic activity">
    <reaction evidence="50">
        <text>butanoyl-[ACP] + malonyl-[ACP] + H(+) = 3-oxohexanoyl-[ACP] + holo-[ACP] + CO2</text>
        <dbReference type="Rhea" id="RHEA:41820"/>
        <dbReference type="Rhea" id="RHEA-COMP:9623"/>
        <dbReference type="Rhea" id="RHEA-COMP:9628"/>
        <dbReference type="Rhea" id="RHEA-COMP:9629"/>
        <dbReference type="Rhea" id="RHEA-COMP:9685"/>
        <dbReference type="ChEBI" id="CHEBI:15378"/>
        <dbReference type="ChEBI" id="CHEBI:16526"/>
        <dbReference type="ChEBI" id="CHEBI:64479"/>
        <dbReference type="ChEBI" id="CHEBI:78449"/>
        <dbReference type="ChEBI" id="CHEBI:78454"/>
        <dbReference type="ChEBI" id="CHEBI:78456"/>
    </reaction>
    <physiologicalReaction direction="left-to-right" evidence="50">
        <dbReference type="Rhea" id="RHEA:41821"/>
    </physiologicalReaction>
</comment>
<dbReference type="Pfam" id="PF08990">
    <property type="entry name" value="Docking"/>
    <property type="match status" value="1"/>
</dbReference>
<evidence type="ECO:0000256" key="41">
    <source>
        <dbReference type="ARBA" id="ARBA00048691"/>
    </source>
</evidence>
<comment type="catalytic activity">
    <reaction evidence="47">
        <text>3-oxododecanoyl-[ACP] + NADPH + H(+) = (3R)-hydroxydodecanoyl-[ACP] + NADP(+)</text>
        <dbReference type="Rhea" id="RHEA:41872"/>
        <dbReference type="Rhea" id="RHEA-COMP:9641"/>
        <dbReference type="Rhea" id="RHEA-COMP:9642"/>
        <dbReference type="ChEBI" id="CHEBI:15378"/>
        <dbReference type="ChEBI" id="CHEBI:57783"/>
        <dbReference type="ChEBI" id="CHEBI:58349"/>
        <dbReference type="ChEBI" id="CHEBI:78469"/>
        <dbReference type="ChEBI" id="CHEBI:78470"/>
    </reaction>
    <physiologicalReaction direction="left-to-right" evidence="47">
        <dbReference type="Rhea" id="RHEA:41873"/>
    </physiologicalReaction>
</comment>
<dbReference type="SUPFAM" id="SSF53901">
    <property type="entry name" value="Thiolase-like"/>
    <property type="match status" value="1"/>
</dbReference>
<dbReference type="InterPro" id="IPR029058">
    <property type="entry name" value="AB_hydrolase_fold"/>
</dbReference>
<dbReference type="InterPro" id="IPR049551">
    <property type="entry name" value="PKS_DH_C"/>
</dbReference>
<evidence type="ECO:0000256" key="42">
    <source>
        <dbReference type="ARBA" id="ARBA00048704"/>
    </source>
</evidence>
<keyword evidence="5" id="KW-0597">Phosphoprotein</keyword>
<comment type="catalytic activity">
    <reaction evidence="24">
        <text>hexanoyl-[ACP] + malonyl-[ACP] + H(+) = 3-oxooctanoyl-[ACP] + holo-[ACP] + CO2</text>
        <dbReference type="Rhea" id="RHEA:41836"/>
        <dbReference type="Rhea" id="RHEA-COMP:9623"/>
        <dbReference type="Rhea" id="RHEA-COMP:9632"/>
        <dbReference type="Rhea" id="RHEA-COMP:9633"/>
        <dbReference type="Rhea" id="RHEA-COMP:9685"/>
        <dbReference type="ChEBI" id="CHEBI:15378"/>
        <dbReference type="ChEBI" id="CHEBI:16526"/>
        <dbReference type="ChEBI" id="CHEBI:64479"/>
        <dbReference type="ChEBI" id="CHEBI:78449"/>
        <dbReference type="ChEBI" id="CHEBI:78459"/>
        <dbReference type="ChEBI" id="CHEBI:78460"/>
    </reaction>
    <physiologicalReaction direction="left-to-right" evidence="24">
        <dbReference type="Rhea" id="RHEA:41837"/>
    </physiologicalReaction>
</comment>
<feature type="domain" description="Ketosynthase family 3 (KS3)" evidence="56">
    <location>
        <begin position="31"/>
        <end position="458"/>
    </location>
</feature>
<comment type="catalytic activity">
    <reaction evidence="52">
        <text>octanoyl-[ACP] + malonyl-[ACP] + H(+) = 3-oxodecanoyl-[ACP] + holo-[ACP] + CO2</text>
        <dbReference type="Rhea" id="RHEA:41852"/>
        <dbReference type="Rhea" id="RHEA-COMP:9623"/>
        <dbReference type="Rhea" id="RHEA-COMP:9636"/>
        <dbReference type="Rhea" id="RHEA-COMP:9637"/>
        <dbReference type="Rhea" id="RHEA-COMP:9685"/>
        <dbReference type="ChEBI" id="CHEBI:15378"/>
        <dbReference type="ChEBI" id="CHEBI:16526"/>
        <dbReference type="ChEBI" id="CHEBI:64479"/>
        <dbReference type="ChEBI" id="CHEBI:78449"/>
        <dbReference type="ChEBI" id="CHEBI:78463"/>
        <dbReference type="ChEBI" id="CHEBI:78464"/>
    </reaction>
    <physiologicalReaction direction="left-to-right" evidence="52">
        <dbReference type="Rhea" id="RHEA:41853"/>
    </physiologicalReaction>
</comment>
<evidence type="ECO:0000256" key="32">
    <source>
        <dbReference type="ARBA" id="ARBA00047953"/>
    </source>
</evidence>
<dbReference type="InterPro" id="IPR020843">
    <property type="entry name" value="ER"/>
</dbReference>
<dbReference type="PANTHER" id="PTHR43775:SF51">
    <property type="entry name" value="INACTIVE PHENOLPHTHIOCEROL SYNTHESIS POLYKETIDE SYNTHASE TYPE I PKS1-RELATED"/>
    <property type="match status" value="1"/>
</dbReference>
<dbReference type="InterPro" id="IPR006162">
    <property type="entry name" value="Ppantetheine_attach_site"/>
</dbReference>
<protein>
    <submittedName>
        <fullName evidence="58">SDR family NAD(P)-dependent oxidoreductase</fullName>
    </submittedName>
</protein>
<dbReference type="Pfam" id="PF22953">
    <property type="entry name" value="SpnB_Rossmann"/>
    <property type="match status" value="1"/>
</dbReference>
<dbReference type="Pfam" id="PF00698">
    <property type="entry name" value="Acyl_transf_1"/>
    <property type="match status" value="1"/>
</dbReference>
<dbReference type="PROSITE" id="PS00012">
    <property type="entry name" value="PHOSPHOPANTETHEINE"/>
    <property type="match status" value="1"/>
</dbReference>
<comment type="catalytic activity">
    <reaction evidence="41">
        <text>holo-[ACP] + acetyl-CoA = acetyl-[ACP] + CoA</text>
        <dbReference type="Rhea" id="RHEA:41788"/>
        <dbReference type="Rhea" id="RHEA-COMP:9621"/>
        <dbReference type="Rhea" id="RHEA-COMP:9685"/>
        <dbReference type="ChEBI" id="CHEBI:57287"/>
        <dbReference type="ChEBI" id="CHEBI:57288"/>
        <dbReference type="ChEBI" id="CHEBI:64479"/>
        <dbReference type="ChEBI" id="CHEBI:78446"/>
        <dbReference type="EC" id="2.3.1.38"/>
    </reaction>
    <physiologicalReaction direction="left-to-right" evidence="41">
        <dbReference type="Rhea" id="RHEA:41789"/>
    </physiologicalReaction>
</comment>
<evidence type="ECO:0000256" key="2">
    <source>
        <dbReference type="ARBA" id="ARBA00004792"/>
    </source>
</evidence>
<reference evidence="58 59" key="1">
    <citation type="submission" date="2023-05" db="EMBL/GenBank/DDBJ databases">
        <title>Streptomyces fuscus sp. nov., a brown-black pigment producing actinomyces isolated from dry sand of Sea duck farm.</title>
        <authorList>
            <person name="Xie J."/>
            <person name="Shen N."/>
        </authorList>
    </citation>
    <scope>NUCLEOTIDE SEQUENCE [LARGE SCALE GENOMIC DNA]</scope>
    <source>
        <strain evidence="58 59">GXMU-J15</strain>
    </source>
</reference>
<evidence type="ECO:0000256" key="12">
    <source>
        <dbReference type="ARBA" id="ARBA00023315"/>
    </source>
</evidence>
<comment type="catalytic activity">
    <reaction evidence="46">
        <text>(2E)-tetradecenoyl-[ACP] + NADPH + H(+) = tetradecanoyl-[ACP] + NADP(+)</text>
        <dbReference type="Rhea" id="RHEA:41896"/>
        <dbReference type="Rhea" id="RHEA-COMP:9647"/>
        <dbReference type="Rhea" id="RHEA-COMP:9648"/>
        <dbReference type="ChEBI" id="CHEBI:15378"/>
        <dbReference type="ChEBI" id="CHEBI:57783"/>
        <dbReference type="ChEBI" id="CHEBI:58349"/>
        <dbReference type="ChEBI" id="CHEBI:78475"/>
        <dbReference type="ChEBI" id="CHEBI:78477"/>
    </reaction>
    <physiologicalReaction direction="left-to-right" evidence="46">
        <dbReference type="Rhea" id="RHEA:41897"/>
    </physiologicalReaction>
</comment>
<dbReference type="InterPro" id="IPR013154">
    <property type="entry name" value="ADH-like_N"/>
</dbReference>
<evidence type="ECO:0000256" key="26">
    <source>
        <dbReference type="ARBA" id="ARBA00047440"/>
    </source>
</evidence>
<evidence type="ECO:0000256" key="45">
    <source>
        <dbReference type="ARBA" id="ARBA00049109"/>
    </source>
</evidence>
<evidence type="ECO:0000256" key="54">
    <source>
        <dbReference type="SAM" id="Coils"/>
    </source>
</evidence>
<evidence type="ECO:0000259" key="57">
    <source>
        <dbReference type="PROSITE" id="PS52019"/>
    </source>
</evidence>
<comment type="catalytic activity">
    <reaction evidence="35">
        <text>(2E)-dodecenoyl-[ACP] + NADPH + H(+) = dodecanoyl-[ACP] + NADP(+)</text>
        <dbReference type="Rhea" id="RHEA:41880"/>
        <dbReference type="Rhea" id="RHEA-COMP:9643"/>
        <dbReference type="Rhea" id="RHEA-COMP:9644"/>
        <dbReference type="ChEBI" id="CHEBI:15378"/>
        <dbReference type="ChEBI" id="CHEBI:57783"/>
        <dbReference type="ChEBI" id="CHEBI:58349"/>
        <dbReference type="ChEBI" id="CHEBI:65264"/>
        <dbReference type="ChEBI" id="CHEBI:78472"/>
    </reaction>
    <physiologicalReaction direction="left-to-right" evidence="35">
        <dbReference type="Rhea" id="RHEA:41881"/>
    </physiologicalReaction>
</comment>
<dbReference type="PANTHER" id="PTHR43775">
    <property type="entry name" value="FATTY ACID SYNTHASE"/>
    <property type="match status" value="1"/>
</dbReference>
<evidence type="ECO:0000256" key="43">
    <source>
        <dbReference type="ARBA" id="ARBA00048935"/>
    </source>
</evidence>
<evidence type="ECO:0000256" key="34">
    <source>
        <dbReference type="ARBA" id="ARBA00048051"/>
    </source>
</evidence>
<feature type="domain" description="Carrier" evidence="55">
    <location>
        <begin position="2022"/>
        <end position="2097"/>
    </location>
</feature>
<comment type="catalytic activity">
    <reaction evidence="28">
        <text>(2E)-butenoyl-[ACP] + NADPH + H(+) = butanoyl-[ACP] + NADP(+)</text>
        <dbReference type="Rhea" id="RHEA:41812"/>
        <dbReference type="Rhea" id="RHEA-COMP:9627"/>
        <dbReference type="Rhea" id="RHEA-COMP:9628"/>
        <dbReference type="ChEBI" id="CHEBI:15378"/>
        <dbReference type="ChEBI" id="CHEBI:57783"/>
        <dbReference type="ChEBI" id="CHEBI:58349"/>
        <dbReference type="ChEBI" id="CHEBI:78453"/>
        <dbReference type="ChEBI" id="CHEBI:78454"/>
    </reaction>
    <physiologicalReaction direction="left-to-right" evidence="28">
        <dbReference type="Rhea" id="RHEA:41813"/>
    </physiologicalReaction>
</comment>
<dbReference type="SUPFAM" id="SSF50129">
    <property type="entry name" value="GroES-like"/>
    <property type="match status" value="1"/>
</dbReference>
<dbReference type="PROSITE" id="PS52004">
    <property type="entry name" value="KS3_2"/>
    <property type="match status" value="1"/>
</dbReference>
<dbReference type="Pfam" id="PF00975">
    <property type="entry name" value="Thioesterase"/>
    <property type="match status" value="1"/>
</dbReference>
<evidence type="ECO:0000256" key="5">
    <source>
        <dbReference type="ARBA" id="ARBA00022553"/>
    </source>
</evidence>
<dbReference type="InterPro" id="IPR032821">
    <property type="entry name" value="PKS_assoc"/>
</dbReference>
<evidence type="ECO:0000313" key="59">
    <source>
        <dbReference type="Proteomes" id="UP001241926"/>
    </source>
</evidence>
<dbReference type="InterPro" id="IPR001227">
    <property type="entry name" value="Ac_transferase_dom_sf"/>
</dbReference>
<comment type="catalytic activity">
    <reaction evidence="36">
        <text>tetradecanoyl-[ACP] + H2O = tetradecanoate + holo-[ACP] + H(+)</text>
        <dbReference type="Rhea" id="RHEA:30123"/>
        <dbReference type="Rhea" id="RHEA-COMP:9648"/>
        <dbReference type="Rhea" id="RHEA-COMP:9685"/>
        <dbReference type="ChEBI" id="CHEBI:15377"/>
        <dbReference type="ChEBI" id="CHEBI:15378"/>
        <dbReference type="ChEBI" id="CHEBI:30807"/>
        <dbReference type="ChEBI" id="CHEBI:64479"/>
        <dbReference type="ChEBI" id="CHEBI:78477"/>
        <dbReference type="EC" id="3.1.2.14"/>
    </reaction>
    <physiologicalReaction direction="left-to-right" evidence="36">
        <dbReference type="Rhea" id="RHEA:30124"/>
    </physiologicalReaction>
</comment>
<evidence type="ECO:0000256" key="1">
    <source>
        <dbReference type="ARBA" id="ARBA00001957"/>
    </source>
</evidence>
<dbReference type="Pfam" id="PF21089">
    <property type="entry name" value="PKS_DH_N"/>
    <property type="match status" value="1"/>
</dbReference>
<comment type="catalytic activity">
    <reaction evidence="48">
        <text>3-oxohexadecanoyl-[ACP] + NADPH + H(+) = (3R)-hydroxyhexadecanoyl-[ACP] + NADP(+)</text>
        <dbReference type="Rhea" id="RHEA:41904"/>
        <dbReference type="Rhea" id="RHEA-COMP:9649"/>
        <dbReference type="Rhea" id="RHEA-COMP:9650"/>
        <dbReference type="ChEBI" id="CHEBI:15378"/>
        <dbReference type="ChEBI" id="CHEBI:57783"/>
        <dbReference type="ChEBI" id="CHEBI:58349"/>
        <dbReference type="ChEBI" id="CHEBI:78478"/>
        <dbReference type="ChEBI" id="CHEBI:78480"/>
    </reaction>
    <physiologicalReaction direction="left-to-right" evidence="48">
        <dbReference type="Rhea" id="RHEA:41905"/>
    </physiologicalReaction>
</comment>
<sequence>MNNEQKLRDYLKRATADLRQARRRIKQLEELPPIAVIGMACRYPGGVRSPEDLWQLVLEGQDAIGPFPEDRDWDLDGLYDPDPETEGKTYVKGGGFLDAVGDFDAELFGISPREALATDPQQRLLLEASWEAVERAGIDPHSLRSTPTGVFTGAPSSEYVSRLNSVPDGLEGYISTGNAVSVASGRIAYTLGLEGPAVSVDTACSSSLVALHLAIQALRQGECTLALAGGVTVMPTPATFIEFGRQRGLAADGRCKAFAGAADGFGPAEGVGIVVVERLSDAVRNGHPVLAVVRGSAVNQDGASNGLTAPNGPSQQRVIRQALASAGLTAADVDAVEAHGTGTTLGDPIEAQALIATYGQERDPDRPLWLGSVKSNIGHTQAAAGVAGIIKTVMALRAGVLPRTLHVDEPTPHVDWSAGQVRLLTEPREWTTPDERPRRAAVSSFGISGTNAHVILEQAPAPEPTEPFAVPGEGGLAGSAVVPWLISARTSEALADQAQRLVDTVADHTPADIGWSLLTTRAMLNHRAVVWGSEPSELAAALGALASGGVAPNVVTGATGTDSGAGVVFVFPGQGSQWVGMGRRLLKSSPVFAARIAECEVALSTYVDWSLTEVLRGDDDAWMQRVDVVQPVLWAVMVSLASVWESLGVEPAAVIGHSQGEIAAAAVAGALSLQDAARVVALRSAAVRDELAGHGGMLSLATGPERAAEWVAPYGERVSVAVYNGPDATVVAGDPQALDEIAATAEAAGVRARRVPVDYASHSTQVEAIEARLLETLAPVVPQESRIPLISTVTGDVLDTSKMDASYWYEGLRRPVRFTEAVQQALSYGRFVELSAHPVLTMGVQAIAEAAEKPVTVVGTLRRDEDESARFIASAAELWVQGTDIDWTAVYAGRTAYRVDLPTYPFQHRRYWLESGAATANVTGAGLTAADHPLLGAAVSLAVDGGVILTGRLSTRSHPWLADHAVAGTVLFPGTGFVELAIRAGDEVGCGHLAELTLQSPLVLPEPEQGAVQVQVLVEPPDGAGRRAVSVHSRPDGAETEAEEWTLHAEGTLLPDQPSTRERFAEQWPPPAAEAVDVSGFYDAAAQAGYGYGPAFQGLRSVWRRGADIFAEVALPEGQKSDAARFGLHPALLDAALHAHGCAPADGPAPEEAATLRLPFAWNGVTFYATGADRLRVRLRADSADAVRIDLADSTGAPVAAVDSLLVRPVTPAQLAAARAPRTHDMFRIDWTPVPCDPEAVRHATWAVIGDDPHGLGAAIQGAGLAADAYLDVAGVRGVLEWGVPAPQVSLYAVTATATEADEETTARVLRLVQEWLADEGLADSRLVLVTRGAVPAGGDDTLTDLAAAPVWGLIRSAQSEHPGRFLLADLDPAEQPGGADVELLPAAVTAALDSGEGQVAVRAGTVLVPRLVRPGTEDSLVPPPDTEAWRLDATGTGTPDGLTLVPAPEADAPLEPGQVRVAVRAAGVNFRDVLLTLGMYPGRSVLGSEGAGVVLEVAPDVTGIAPGDRVMGLMTEGFGPRAVTDARLVVPIPEGWSFEQAATVPVAFLTAYYGLVDLGGLQRGETVLVHAGAGGVGMAAIQLARHLGAEVLATASPGKWDVLRGLGLSEDRIASSRDLGFREAFAGRRVDVVLNSLAREFVDASLELLAPQGRFVEMGKTDIRDPEQLPEVQYTAFELSEAGAERIQETLAELMRLFAEGALKPLPVRAWDIRRARDAFRFMSQAKHIGKVALTVPAPVDPDGTVLITGGTGTLGSLLARHLVTRHGVRRLLLTSRQGPDAPNARQLTAELEELGAEVTVAACDAADRDRLAELLHGRRLTGIVHAAGALADGLITTLTPDQLSTVWRPKVQAAVNLHELTRDEDLSFFVFYSSASGVFGSLGQANYAAANTYLDALAHHRRAQGLPATSLAWGYWAETSALTSGIGEEEQARMAQGGMLPLSTERGLAVFDAAVDADGAVAVAAALDPAGLRGGQVPPFLRELATVARRRRGTAANDVTESASGLARRLAGLDRAGREEALRDLVRGHVAAVLGHGDPGALEMTREFSALGFDSLTAVELRNRLGAVTGLTLPATVIFDHRTPEALARYLAEELSQGSSPVAVTPAESRPVDPESLSGIFVRACHEGRFSEISQMLRSAADFRDSFTGPAELAKLPQLTPLARGPRAPQLICFPTFAWKPSVYQYLPFASALSDRRGVSALALPGFMTGEPLPADLDALVRTLAESIRQNAGEEPYALLGYSSGGLIASAVARHLEETGSGAVALVLVDTHWWDTAGGFDVDPWAASVLTGLLDRVGESEHQGENWGDAWVTARARYLYLDFHQAELTAPTLLVRASEPIGPTEYRRRAEWGFEHTAIELPGDHFTVMEAHAAETAHAVDDWLRDLPQRS</sequence>
<feature type="coiled-coil region" evidence="54">
    <location>
        <begin position="4"/>
        <end position="31"/>
    </location>
</feature>
<dbReference type="CDD" id="cd00833">
    <property type="entry name" value="PKS"/>
    <property type="match status" value="1"/>
</dbReference>
<comment type="catalytic activity">
    <reaction evidence="44">
        <text>(2E)-octadecenoyl-[ACP] + NADPH + H(+) = octadecanoyl-[ACP] + NADP(+)</text>
        <dbReference type="Rhea" id="RHEA:41928"/>
        <dbReference type="Rhea" id="RHEA-COMP:9655"/>
        <dbReference type="Rhea" id="RHEA-COMP:9656"/>
        <dbReference type="ChEBI" id="CHEBI:15378"/>
        <dbReference type="ChEBI" id="CHEBI:57783"/>
        <dbReference type="ChEBI" id="CHEBI:58349"/>
        <dbReference type="ChEBI" id="CHEBI:78489"/>
        <dbReference type="ChEBI" id="CHEBI:78495"/>
    </reaction>
    <physiologicalReaction direction="left-to-right" evidence="44">
        <dbReference type="Rhea" id="RHEA:41929"/>
    </physiologicalReaction>
</comment>
<keyword evidence="12" id="KW-0012">Acyltransferase</keyword>
<comment type="catalytic activity">
    <reaction evidence="45">
        <text>decanoyl-[ACP] + malonyl-[ACP] + H(+) = 3-oxododecanoyl-[ACP] + holo-[ACP] + CO2</text>
        <dbReference type="Rhea" id="RHEA:41868"/>
        <dbReference type="Rhea" id="RHEA-COMP:9623"/>
        <dbReference type="Rhea" id="RHEA-COMP:9640"/>
        <dbReference type="Rhea" id="RHEA-COMP:9641"/>
        <dbReference type="Rhea" id="RHEA-COMP:9685"/>
        <dbReference type="ChEBI" id="CHEBI:15378"/>
        <dbReference type="ChEBI" id="CHEBI:16526"/>
        <dbReference type="ChEBI" id="CHEBI:64479"/>
        <dbReference type="ChEBI" id="CHEBI:78449"/>
        <dbReference type="ChEBI" id="CHEBI:78468"/>
        <dbReference type="ChEBI" id="CHEBI:78469"/>
    </reaction>
    <physiologicalReaction direction="left-to-right" evidence="45">
        <dbReference type="Rhea" id="RHEA:41869"/>
    </physiologicalReaction>
</comment>
<dbReference type="SUPFAM" id="SSF47336">
    <property type="entry name" value="ACP-like"/>
    <property type="match status" value="1"/>
</dbReference>
<dbReference type="InterPro" id="IPR049552">
    <property type="entry name" value="PKS_DH_N"/>
</dbReference>
<evidence type="ECO:0000256" key="15">
    <source>
        <dbReference type="ARBA" id="ARBA00023373"/>
    </source>
</evidence>
<evidence type="ECO:0000256" key="14">
    <source>
        <dbReference type="ARBA" id="ARBA00023351"/>
    </source>
</evidence>
<comment type="catalytic activity">
    <reaction evidence="33">
        <text>acetyl-[ACP] + malonyl-[ACP] + H(+) = 3-oxobutanoyl-[ACP] + holo-[ACP] + CO2</text>
        <dbReference type="Rhea" id="RHEA:41800"/>
        <dbReference type="Rhea" id="RHEA-COMP:9621"/>
        <dbReference type="Rhea" id="RHEA-COMP:9623"/>
        <dbReference type="Rhea" id="RHEA-COMP:9625"/>
        <dbReference type="Rhea" id="RHEA-COMP:9685"/>
        <dbReference type="ChEBI" id="CHEBI:15378"/>
        <dbReference type="ChEBI" id="CHEBI:16526"/>
        <dbReference type="ChEBI" id="CHEBI:64479"/>
        <dbReference type="ChEBI" id="CHEBI:78446"/>
        <dbReference type="ChEBI" id="CHEBI:78449"/>
        <dbReference type="ChEBI" id="CHEBI:78450"/>
    </reaction>
    <physiologicalReaction direction="left-to-right" evidence="33">
        <dbReference type="Rhea" id="RHEA:41801"/>
    </physiologicalReaction>
</comment>
<feature type="active site" description="Proton donor; for dehydratase activity" evidence="53">
    <location>
        <position position="1134"/>
    </location>
</feature>
<dbReference type="SMART" id="SM00824">
    <property type="entry name" value="PKS_TE"/>
    <property type="match status" value="1"/>
</dbReference>
<evidence type="ECO:0000256" key="4">
    <source>
        <dbReference type="ARBA" id="ARBA00022450"/>
    </source>
</evidence>
<keyword evidence="6" id="KW-0808">Transferase</keyword>
<dbReference type="InterPro" id="IPR036291">
    <property type="entry name" value="NAD(P)-bd_dom_sf"/>
</dbReference>
<keyword evidence="11" id="KW-0511">Multifunctional enzyme</keyword>
<evidence type="ECO:0000313" key="58">
    <source>
        <dbReference type="EMBL" id="MDL2075251.1"/>
    </source>
</evidence>
<keyword evidence="7" id="KW-0702">S-nitrosylation</keyword>
<comment type="caution">
    <text evidence="58">The sequence shown here is derived from an EMBL/GenBank/DDBJ whole genome shotgun (WGS) entry which is preliminary data.</text>
</comment>
<comment type="catalytic activity">
    <reaction evidence="37">
        <text>(2E)-octenoyl-[ACP] + NADPH + H(+) = octanoyl-[ACP] + NADP(+)</text>
        <dbReference type="Rhea" id="RHEA:41848"/>
        <dbReference type="Rhea" id="RHEA-COMP:9635"/>
        <dbReference type="Rhea" id="RHEA-COMP:9636"/>
        <dbReference type="ChEBI" id="CHEBI:15378"/>
        <dbReference type="ChEBI" id="CHEBI:57783"/>
        <dbReference type="ChEBI" id="CHEBI:58349"/>
        <dbReference type="ChEBI" id="CHEBI:78462"/>
        <dbReference type="ChEBI" id="CHEBI:78463"/>
    </reaction>
    <physiologicalReaction direction="left-to-right" evidence="37">
        <dbReference type="Rhea" id="RHEA:41849"/>
    </physiologicalReaction>
</comment>
<comment type="catalytic activity">
    <reaction evidence="18">
        <text>(3R)-hydroxytetradecanoyl-[ACP] = (2E)-tetradecenoyl-[ACP] + H2O</text>
        <dbReference type="Rhea" id="RHEA:41892"/>
        <dbReference type="Rhea" id="RHEA-COMP:9646"/>
        <dbReference type="Rhea" id="RHEA-COMP:9647"/>
        <dbReference type="ChEBI" id="CHEBI:15377"/>
        <dbReference type="ChEBI" id="CHEBI:78474"/>
        <dbReference type="ChEBI" id="CHEBI:78475"/>
    </reaction>
    <physiologicalReaction direction="left-to-right" evidence="18">
        <dbReference type="Rhea" id="RHEA:41893"/>
    </physiologicalReaction>
</comment>
<dbReference type="SUPFAM" id="SSF53474">
    <property type="entry name" value="alpha/beta-Hydrolases"/>
    <property type="match status" value="1"/>
</dbReference>
<comment type="catalytic activity">
    <reaction evidence="29">
        <text>dodecanoyl-[ACP] + malonyl-[ACP] + H(+) = 3-oxotetradecanoyl-[ACP] + holo-[ACP] + CO2</text>
        <dbReference type="Rhea" id="RHEA:41884"/>
        <dbReference type="Rhea" id="RHEA-COMP:9623"/>
        <dbReference type="Rhea" id="RHEA-COMP:9644"/>
        <dbReference type="Rhea" id="RHEA-COMP:9645"/>
        <dbReference type="Rhea" id="RHEA-COMP:9685"/>
        <dbReference type="ChEBI" id="CHEBI:15378"/>
        <dbReference type="ChEBI" id="CHEBI:16526"/>
        <dbReference type="ChEBI" id="CHEBI:64479"/>
        <dbReference type="ChEBI" id="CHEBI:65264"/>
        <dbReference type="ChEBI" id="CHEBI:78449"/>
        <dbReference type="ChEBI" id="CHEBI:78473"/>
    </reaction>
    <physiologicalReaction direction="left-to-right" evidence="29">
        <dbReference type="Rhea" id="RHEA:41885"/>
    </physiologicalReaction>
</comment>
<evidence type="ECO:0000256" key="47">
    <source>
        <dbReference type="ARBA" id="ARBA00049263"/>
    </source>
</evidence>
<dbReference type="InterPro" id="IPR016039">
    <property type="entry name" value="Thiolase-like"/>
</dbReference>
<comment type="catalytic activity">
    <reaction evidence="16">
        <text>(3R)-hydroxydecanoyl-[ACP] = (2E)-decenoyl-[ACP] + H2O</text>
        <dbReference type="Rhea" id="RHEA:41860"/>
        <dbReference type="Rhea" id="RHEA-COMP:9638"/>
        <dbReference type="Rhea" id="RHEA-COMP:9639"/>
        <dbReference type="ChEBI" id="CHEBI:15377"/>
        <dbReference type="ChEBI" id="CHEBI:78466"/>
        <dbReference type="ChEBI" id="CHEBI:78467"/>
    </reaction>
    <physiologicalReaction direction="left-to-right" evidence="16">
        <dbReference type="Rhea" id="RHEA:41861"/>
    </physiologicalReaction>
</comment>
<feature type="region of interest" description="C-terminal hotdog fold" evidence="53">
    <location>
        <begin position="1073"/>
        <end position="1216"/>
    </location>
</feature>
<dbReference type="PROSITE" id="PS50075">
    <property type="entry name" value="CARRIER"/>
    <property type="match status" value="1"/>
</dbReference>
<dbReference type="CDD" id="cd05195">
    <property type="entry name" value="enoyl_red"/>
    <property type="match status" value="1"/>
</dbReference>
<comment type="catalytic activity">
    <reaction evidence="49">
        <text>3-oxooctanoyl-[ACP] + NADPH + H(+) = (3R)-hydroxyoctanoyl-[ACP] + NADP(+)</text>
        <dbReference type="Rhea" id="RHEA:41840"/>
        <dbReference type="Rhea" id="RHEA-COMP:9633"/>
        <dbReference type="Rhea" id="RHEA-COMP:9634"/>
        <dbReference type="ChEBI" id="CHEBI:15378"/>
        <dbReference type="ChEBI" id="CHEBI:57783"/>
        <dbReference type="ChEBI" id="CHEBI:58349"/>
        <dbReference type="ChEBI" id="CHEBI:78460"/>
        <dbReference type="ChEBI" id="CHEBI:78461"/>
    </reaction>
    <physiologicalReaction direction="left-to-right" evidence="49">
        <dbReference type="Rhea" id="RHEA:41841"/>
    </physiologicalReaction>
</comment>
<comment type="catalytic activity">
    <reaction evidence="23">
        <text>3-oxooctadecanoyl-[ACP] + NADPH + H(+) = (3R)-hydroxyoctadecanoyl-[ACP] + NADP(+)</text>
        <dbReference type="Rhea" id="RHEA:41920"/>
        <dbReference type="Rhea" id="RHEA-COMP:9653"/>
        <dbReference type="Rhea" id="RHEA-COMP:9654"/>
        <dbReference type="ChEBI" id="CHEBI:15378"/>
        <dbReference type="ChEBI" id="CHEBI:57783"/>
        <dbReference type="ChEBI" id="CHEBI:58349"/>
        <dbReference type="ChEBI" id="CHEBI:78487"/>
        <dbReference type="ChEBI" id="CHEBI:78488"/>
    </reaction>
    <physiologicalReaction direction="left-to-right" evidence="23">
        <dbReference type="Rhea" id="RHEA:41921"/>
    </physiologicalReaction>
</comment>
<evidence type="ECO:0000256" key="46">
    <source>
        <dbReference type="ARBA" id="ARBA00049171"/>
    </source>
</evidence>
<dbReference type="InterPro" id="IPR018201">
    <property type="entry name" value="Ketoacyl_synth_AS"/>
</dbReference>
<evidence type="ECO:0000256" key="9">
    <source>
        <dbReference type="ARBA" id="ARBA00023194"/>
    </source>
</evidence>
<dbReference type="Pfam" id="PF16197">
    <property type="entry name" value="KAsynt_C_assoc"/>
    <property type="match status" value="1"/>
</dbReference>
<dbReference type="SUPFAM" id="SSF52151">
    <property type="entry name" value="FabD/lysophospholipase-like"/>
    <property type="match status" value="1"/>
</dbReference>
<comment type="catalytic activity">
    <reaction evidence="13">
        <text>(3R)-hydroxyoctanoyl-[ACP] = (2E)-octenoyl-[ACP] + H2O</text>
        <dbReference type="Rhea" id="RHEA:41844"/>
        <dbReference type="Rhea" id="RHEA-COMP:9634"/>
        <dbReference type="Rhea" id="RHEA-COMP:9635"/>
        <dbReference type="ChEBI" id="CHEBI:15377"/>
        <dbReference type="ChEBI" id="CHEBI:78461"/>
        <dbReference type="ChEBI" id="CHEBI:78462"/>
    </reaction>
    <physiologicalReaction direction="left-to-right" evidence="13">
        <dbReference type="Rhea" id="RHEA:41845"/>
    </physiologicalReaction>
</comment>
<keyword evidence="54" id="KW-0175">Coiled coil</keyword>
<evidence type="ECO:0000256" key="33">
    <source>
        <dbReference type="ARBA" id="ARBA00047961"/>
    </source>
</evidence>
<dbReference type="InterPro" id="IPR016035">
    <property type="entry name" value="Acyl_Trfase/lysoPLipase"/>
</dbReference>
<comment type="catalytic activity">
    <reaction evidence="39">
        <text>3-oxohexanoyl-[ACP] + NADPH + H(+) = (3R)-hydroxyhexanoyl-[ACP] + NADP(+)</text>
        <dbReference type="Rhea" id="RHEA:41824"/>
        <dbReference type="Rhea" id="RHEA-COMP:9629"/>
        <dbReference type="Rhea" id="RHEA-COMP:9630"/>
        <dbReference type="ChEBI" id="CHEBI:15378"/>
        <dbReference type="ChEBI" id="CHEBI:57783"/>
        <dbReference type="ChEBI" id="CHEBI:58349"/>
        <dbReference type="ChEBI" id="CHEBI:78456"/>
        <dbReference type="ChEBI" id="CHEBI:78457"/>
    </reaction>
    <physiologicalReaction direction="left-to-right" evidence="39">
        <dbReference type="Rhea" id="RHEA:41825"/>
    </physiologicalReaction>
</comment>
<comment type="catalytic activity">
    <reaction evidence="25">
        <text>a (3R)-hydroxyacyl-[ACP] + NADP(+) = a 3-oxoacyl-[ACP] + NADPH + H(+)</text>
        <dbReference type="Rhea" id="RHEA:17397"/>
        <dbReference type="Rhea" id="RHEA-COMP:9916"/>
        <dbReference type="Rhea" id="RHEA-COMP:9945"/>
        <dbReference type="ChEBI" id="CHEBI:15378"/>
        <dbReference type="ChEBI" id="CHEBI:57783"/>
        <dbReference type="ChEBI" id="CHEBI:58349"/>
        <dbReference type="ChEBI" id="CHEBI:78776"/>
        <dbReference type="ChEBI" id="CHEBI:78827"/>
        <dbReference type="EC" id="1.1.1.100"/>
    </reaction>
    <physiologicalReaction direction="right-to-left" evidence="25">
        <dbReference type="Rhea" id="RHEA:17399"/>
    </physiologicalReaction>
</comment>
<comment type="pathway">
    <text evidence="2">Antibiotic biosynthesis.</text>
</comment>
<proteinExistence type="predicted"/>
<evidence type="ECO:0000256" key="20">
    <source>
        <dbReference type="ARBA" id="ARBA00023401"/>
    </source>
</evidence>
<evidence type="ECO:0000256" key="19">
    <source>
        <dbReference type="ARBA" id="ARBA00023399"/>
    </source>
</evidence>
<evidence type="ECO:0000256" key="40">
    <source>
        <dbReference type="ARBA" id="ARBA00048650"/>
    </source>
</evidence>
<dbReference type="Gene3D" id="3.10.129.110">
    <property type="entry name" value="Polyketide synthase dehydratase"/>
    <property type="match status" value="1"/>
</dbReference>
<dbReference type="InterPro" id="IPR050091">
    <property type="entry name" value="PKS_NRPS_Biosynth_Enz"/>
</dbReference>
<dbReference type="PROSITE" id="PS00606">
    <property type="entry name" value="KS3_1"/>
    <property type="match status" value="1"/>
</dbReference>
<evidence type="ECO:0000256" key="49">
    <source>
        <dbReference type="ARBA" id="ARBA00049422"/>
    </source>
</evidence>
<evidence type="ECO:0000256" key="3">
    <source>
        <dbReference type="ARBA" id="ARBA00005189"/>
    </source>
</evidence>
<keyword evidence="59" id="KW-1185">Reference proteome</keyword>
<dbReference type="InterPro" id="IPR014031">
    <property type="entry name" value="Ketoacyl_synth_C"/>
</dbReference>
<comment type="cofactor">
    <cofactor evidence="1">
        <name>pantetheine 4'-phosphate</name>
        <dbReference type="ChEBI" id="CHEBI:47942"/>
    </cofactor>
</comment>
<gene>
    <name evidence="58" type="ORF">QNN03_02220</name>
</gene>
<dbReference type="InterPro" id="IPR020841">
    <property type="entry name" value="PKS_Beta-ketoAc_synthase_dom"/>
</dbReference>
<dbReference type="SMART" id="SM00829">
    <property type="entry name" value="PKS_ER"/>
    <property type="match status" value="1"/>
</dbReference>
<evidence type="ECO:0000256" key="7">
    <source>
        <dbReference type="ARBA" id="ARBA00022799"/>
    </source>
</evidence>
<dbReference type="Gene3D" id="3.30.70.3290">
    <property type="match status" value="1"/>
</dbReference>
<dbReference type="InterPro" id="IPR015083">
    <property type="entry name" value="NorB/c/GfsB-D-like_docking"/>
</dbReference>
<evidence type="ECO:0000256" key="35">
    <source>
        <dbReference type="ARBA" id="ARBA00048281"/>
    </source>
</evidence>
<comment type="catalytic activity">
    <reaction evidence="40">
        <text>a 2,3-saturated acyl-[ACP] + NADP(+) = a (2E)-enoyl-[ACP] + NADPH + H(+)</text>
        <dbReference type="Rhea" id="RHEA:22564"/>
        <dbReference type="Rhea" id="RHEA-COMP:9925"/>
        <dbReference type="Rhea" id="RHEA-COMP:9926"/>
        <dbReference type="ChEBI" id="CHEBI:15378"/>
        <dbReference type="ChEBI" id="CHEBI:57783"/>
        <dbReference type="ChEBI" id="CHEBI:58349"/>
        <dbReference type="ChEBI" id="CHEBI:78784"/>
        <dbReference type="ChEBI" id="CHEBI:78785"/>
        <dbReference type="EC" id="1.3.1.39"/>
    </reaction>
    <physiologicalReaction direction="right-to-left" evidence="40">
        <dbReference type="Rhea" id="RHEA:22566"/>
    </physiologicalReaction>
</comment>
<comment type="catalytic activity">
    <reaction evidence="14">
        <text>(3R)-hydroxydodecanoyl-[ACP] = (2E)-dodecenoyl-[ACP] + H2O</text>
        <dbReference type="Rhea" id="RHEA:41876"/>
        <dbReference type="Rhea" id="RHEA-COMP:9642"/>
        <dbReference type="Rhea" id="RHEA-COMP:9643"/>
        <dbReference type="ChEBI" id="CHEBI:15377"/>
        <dbReference type="ChEBI" id="CHEBI:78470"/>
        <dbReference type="ChEBI" id="CHEBI:78472"/>
    </reaction>
    <physiologicalReaction direction="left-to-right" evidence="14">
        <dbReference type="Rhea" id="RHEA:41877"/>
    </physiologicalReaction>
</comment>
<evidence type="ECO:0000256" key="24">
    <source>
        <dbReference type="ARBA" id="ARBA00047394"/>
    </source>
</evidence>
<dbReference type="Pfam" id="PF13602">
    <property type="entry name" value="ADH_zinc_N_2"/>
    <property type="match status" value="1"/>
</dbReference>
<evidence type="ECO:0000256" key="48">
    <source>
        <dbReference type="ARBA" id="ARBA00049414"/>
    </source>
</evidence>
<comment type="catalytic activity">
    <reaction evidence="26">
        <text>3-oxodecanoyl-[ACP] + NADPH + H(+) = (3R)-hydroxydecanoyl-[ACP] + NADP(+)</text>
        <dbReference type="Rhea" id="RHEA:41856"/>
        <dbReference type="Rhea" id="RHEA-COMP:9637"/>
        <dbReference type="Rhea" id="RHEA-COMP:9638"/>
        <dbReference type="ChEBI" id="CHEBI:15378"/>
        <dbReference type="ChEBI" id="CHEBI:57783"/>
        <dbReference type="ChEBI" id="CHEBI:58349"/>
        <dbReference type="ChEBI" id="CHEBI:78464"/>
        <dbReference type="ChEBI" id="CHEBI:78466"/>
    </reaction>
    <physiologicalReaction direction="left-to-right" evidence="26">
        <dbReference type="Rhea" id="RHEA:41857"/>
    </physiologicalReaction>
</comment>
<evidence type="ECO:0000256" key="50">
    <source>
        <dbReference type="ARBA" id="ARBA00049449"/>
    </source>
</evidence>
<dbReference type="InterPro" id="IPR020802">
    <property type="entry name" value="TesA-like"/>
</dbReference>
<accession>A0ABT7ISV2</accession>
<dbReference type="InterPro" id="IPR014030">
    <property type="entry name" value="Ketoacyl_synth_N"/>
</dbReference>
<evidence type="ECO:0000256" key="30">
    <source>
        <dbReference type="ARBA" id="ARBA00047810"/>
    </source>
</evidence>
<evidence type="ECO:0000256" key="10">
    <source>
        <dbReference type="ARBA" id="ARBA00023239"/>
    </source>
</evidence>
<evidence type="ECO:0000256" key="36">
    <source>
        <dbReference type="ARBA" id="ARBA00048289"/>
    </source>
</evidence>
<name>A0ABT7ISV2_9ACTN</name>
<evidence type="ECO:0000256" key="29">
    <source>
        <dbReference type="ARBA" id="ARBA00047578"/>
    </source>
</evidence>
<dbReference type="Pfam" id="PF14765">
    <property type="entry name" value="PS-DH"/>
    <property type="match status" value="1"/>
</dbReference>
<dbReference type="InterPro" id="IPR016036">
    <property type="entry name" value="Malonyl_transacylase_ACP-bd"/>
</dbReference>
<dbReference type="Gene3D" id="1.10.1200.10">
    <property type="entry name" value="ACP-like"/>
    <property type="match status" value="1"/>
</dbReference>
<evidence type="ECO:0000256" key="8">
    <source>
        <dbReference type="ARBA" id="ARBA00022898"/>
    </source>
</evidence>
<dbReference type="Pfam" id="PF00550">
    <property type="entry name" value="PP-binding"/>
    <property type="match status" value="1"/>
</dbReference>
<evidence type="ECO:0000256" key="37">
    <source>
        <dbReference type="ARBA" id="ARBA00048420"/>
    </source>
</evidence>
<evidence type="ECO:0000259" key="56">
    <source>
        <dbReference type="PROSITE" id="PS52004"/>
    </source>
</evidence>
<evidence type="ECO:0000259" key="55">
    <source>
        <dbReference type="PROSITE" id="PS50075"/>
    </source>
</evidence>
<evidence type="ECO:0000256" key="22">
    <source>
        <dbReference type="ARBA" id="ARBA00023442"/>
    </source>
</evidence>
<dbReference type="Pfam" id="PF08240">
    <property type="entry name" value="ADH_N"/>
    <property type="match status" value="1"/>
</dbReference>
<evidence type="ECO:0000256" key="44">
    <source>
        <dbReference type="ARBA" id="ARBA00049019"/>
    </source>
</evidence>
<dbReference type="Gene3D" id="3.40.50.11460">
    <property type="match status" value="1"/>
</dbReference>
<evidence type="ECO:0000256" key="23">
    <source>
        <dbReference type="ARBA" id="ARBA00047300"/>
    </source>
</evidence>
<dbReference type="InterPro" id="IPR001031">
    <property type="entry name" value="Thioesterase"/>
</dbReference>
<dbReference type="InterPro" id="IPR002364">
    <property type="entry name" value="Quin_OxRdtase/zeta-crystal_CS"/>
</dbReference>
<dbReference type="SMART" id="SM01294">
    <property type="entry name" value="PKS_PP_betabranch"/>
    <property type="match status" value="1"/>
</dbReference>
<comment type="catalytic activity">
    <reaction evidence="51">
        <text>(2E)-decenoyl-[ACP] + NADPH + H(+) = decanoyl-[ACP] + NADP(+)</text>
        <dbReference type="Rhea" id="RHEA:41864"/>
        <dbReference type="Rhea" id="RHEA-COMP:9639"/>
        <dbReference type="Rhea" id="RHEA-COMP:9640"/>
        <dbReference type="ChEBI" id="CHEBI:15378"/>
        <dbReference type="ChEBI" id="CHEBI:57783"/>
        <dbReference type="ChEBI" id="CHEBI:58349"/>
        <dbReference type="ChEBI" id="CHEBI:78467"/>
        <dbReference type="ChEBI" id="CHEBI:78468"/>
    </reaction>
    <physiologicalReaction direction="left-to-right" evidence="51">
        <dbReference type="Rhea" id="RHEA:41865"/>
    </physiologicalReaction>
</comment>
<evidence type="ECO:0000256" key="27">
    <source>
        <dbReference type="ARBA" id="ARBA00047451"/>
    </source>
</evidence>
<dbReference type="InterPro" id="IPR057326">
    <property type="entry name" value="KR_dom"/>
</dbReference>
<evidence type="ECO:0000256" key="21">
    <source>
        <dbReference type="ARBA" id="ARBA00023402"/>
    </source>
</evidence>
<comment type="catalytic activity">
    <reaction evidence="21">
        <text>(3R)-hydroxybutanoyl-[ACP] = (2E)-butenoyl-[ACP] + H2O</text>
        <dbReference type="Rhea" id="RHEA:41808"/>
        <dbReference type="Rhea" id="RHEA-COMP:9626"/>
        <dbReference type="Rhea" id="RHEA-COMP:9627"/>
        <dbReference type="ChEBI" id="CHEBI:15377"/>
        <dbReference type="ChEBI" id="CHEBI:78451"/>
        <dbReference type="ChEBI" id="CHEBI:78453"/>
    </reaction>
    <physiologicalReaction direction="left-to-right" evidence="21">
        <dbReference type="Rhea" id="RHEA:41809"/>
    </physiologicalReaction>
</comment>
<dbReference type="InterPro" id="IPR049900">
    <property type="entry name" value="PKS_mFAS_DH"/>
</dbReference>
<evidence type="ECO:0000256" key="39">
    <source>
        <dbReference type="ARBA" id="ARBA00048571"/>
    </source>
</evidence>
<dbReference type="EMBL" id="JASJUS010000001">
    <property type="protein sequence ID" value="MDL2075251.1"/>
    <property type="molecule type" value="Genomic_DNA"/>
</dbReference>
<comment type="pathway">
    <text evidence="3">Lipid metabolism.</text>
</comment>
<comment type="catalytic activity">
    <reaction evidence="31">
        <text>(2E)-hexenoyl-[ACP] + NADPH + H(+) = hexanoyl-[ACP] + NADP(+)</text>
        <dbReference type="Rhea" id="RHEA:41832"/>
        <dbReference type="Rhea" id="RHEA-COMP:9631"/>
        <dbReference type="Rhea" id="RHEA-COMP:9632"/>
        <dbReference type="ChEBI" id="CHEBI:15378"/>
        <dbReference type="ChEBI" id="CHEBI:57783"/>
        <dbReference type="ChEBI" id="CHEBI:58349"/>
        <dbReference type="ChEBI" id="CHEBI:78458"/>
        <dbReference type="ChEBI" id="CHEBI:78459"/>
    </reaction>
    <physiologicalReaction direction="left-to-right" evidence="31">
        <dbReference type="Rhea" id="RHEA:41833"/>
    </physiologicalReaction>
</comment>
<comment type="catalytic activity">
    <reaction evidence="42">
        <text>hexadecanoyl-[ACP] + H2O = hexadecanoate + holo-[ACP] + H(+)</text>
        <dbReference type="Rhea" id="RHEA:41932"/>
        <dbReference type="Rhea" id="RHEA-COMP:9652"/>
        <dbReference type="Rhea" id="RHEA-COMP:9685"/>
        <dbReference type="ChEBI" id="CHEBI:7896"/>
        <dbReference type="ChEBI" id="CHEBI:15377"/>
        <dbReference type="ChEBI" id="CHEBI:15378"/>
        <dbReference type="ChEBI" id="CHEBI:64479"/>
        <dbReference type="ChEBI" id="CHEBI:78483"/>
        <dbReference type="EC" id="3.1.2.14"/>
    </reaction>
    <physiologicalReaction direction="left-to-right" evidence="42">
        <dbReference type="Rhea" id="RHEA:41933"/>
    </physiologicalReaction>
</comment>
<comment type="catalytic activity">
    <reaction evidence="38">
        <text>a fatty acyl-[ACP] + malonyl-[ACP] + H(+) = a 3-oxoacyl-[ACP] + holo-[ACP] + CO2</text>
        <dbReference type="Rhea" id="RHEA:22836"/>
        <dbReference type="Rhea" id="RHEA-COMP:9623"/>
        <dbReference type="Rhea" id="RHEA-COMP:9685"/>
        <dbReference type="Rhea" id="RHEA-COMP:9916"/>
        <dbReference type="Rhea" id="RHEA-COMP:14125"/>
        <dbReference type="ChEBI" id="CHEBI:15378"/>
        <dbReference type="ChEBI" id="CHEBI:16526"/>
        <dbReference type="ChEBI" id="CHEBI:64479"/>
        <dbReference type="ChEBI" id="CHEBI:78449"/>
        <dbReference type="ChEBI" id="CHEBI:78776"/>
        <dbReference type="ChEBI" id="CHEBI:138651"/>
        <dbReference type="EC" id="2.3.1.41"/>
    </reaction>
    <physiologicalReaction direction="left-to-right" evidence="38">
        <dbReference type="Rhea" id="RHEA:22837"/>
    </physiologicalReaction>
</comment>
<keyword evidence="9" id="KW-0045">Antibiotic biosynthesis</keyword>
<feature type="domain" description="PKS/mFAS DH" evidence="57">
    <location>
        <begin position="932"/>
        <end position="1216"/>
    </location>
</feature>
<comment type="catalytic activity">
    <reaction evidence="17">
        <text>a (3R)-hydroxyacyl-[ACP] = a (2E)-enoyl-[ACP] + H2O</text>
        <dbReference type="Rhea" id="RHEA:13097"/>
        <dbReference type="Rhea" id="RHEA-COMP:9925"/>
        <dbReference type="Rhea" id="RHEA-COMP:9945"/>
        <dbReference type="ChEBI" id="CHEBI:15377"/>
        <dbReference type="ChEBI" id="CHEBI:78784"/>
        <dbReference type="ChEBI" id="CHEBI:78827"/>
        <dbReference type="EC" id="4.2.1.59"/>
    </reaction>
    <physiologicalReaction direction="left-to-right" evidence="17">
        <dbReference type="Rhea" id="RHEA:13098"/>
    </physiologicalReaction>
</comment>
<dbReference type="InterPro" id="IPR014043">
    <property type="entry name" value="Acyl_transferase_dom"/>
</dbReference>